<dbReference type="OrthoDB" id="4621856at2759"/>
<organism evidence="2 3">
    <name type="scientific">Fusarium austroafricanum</name>
    <dbReference type="NCBI Taxonomy" id="2364996"/>
    <lineage>
        <taxon>Eukaryota</taxon>
        <taxon>Fungi</taxon>
        <taxon>Dikarya</taxon>
        <taxon>Ascomycota</taxon>
        <taxon>Pezizomycotina</taxon>
        <taxon>Sordariomycetes</taxon>
        <taxon>Hypocreomycetidae</taxon>
        <taxon>Hypocreales</taxon>
        <taxon>Nectriaceae</taxon>
        <taxon>Fusarium</taxon>
        <taxon>Fusarium concolor species complex</taxon>
    </lineage>
</organism>
<keyword evidence="3" id="KW-1185">Reference proteome</keyword>
<evidence type="ECO:0000313" key="2">
    <source>
        <dbReference type="EMBL" id="KAF4457053.1"/>
    </source>
</evidence>
<proteinExistence type="predicted"/>
<evidence type="ECO:0008006" key="4">
    <source>
        <dbReference type="Google" id="ProtNLM"/>
    </source>
</evidence>
<dbReference type="GO" id="GO:0003676">
    <property type="term" value="F:nucleic acid binding"/>
    <property type="evidence" value="ECO:0007669"/>
    <property type="project" value="InterPro"/>
</dbReference>
<evidence type="ECO:0000256" key="1">
    <source>
        <dbReference type="SAM" id="MobiDB-lite"/>
    </source>
</evidence>
<comment type="caution">
    <text evidence="2">The sequence shown here is derived from an EMBL/GenBank/DDBJ whole genome shotgun (WGS) entry which is preliminary data.</text>
</comment>
<evidence type="ECO:0000313" key="3">
    <source>
        <dbReference type="Proteomes" id="UP000605986"/>
    </source>
</evidence>
<name>A0A8H4P4L3_9HYPO</name>
<feature type="region of interest" description="Disordered" evidence="1">
    <location>
        <begin position="1"/>
        <end position="21"/>
    </location>
</feature>
<dbReference type="InterPro" id="IPR036397">
    <property type="entry name" value="RNaseH_sf"/>
</dbReference>
<accession>A0A8H4P4L3</accession>
<dbReference type="AlphaFoldDB" id="A0A8H4P4L3"/>
<protein>
    <recommendedName>
        <fullName evidence="4">Transposase Tc1-like domain-containing protein</fullName>
    </recommendedName>
</protein>
<gene>
    <name evidence="2" type="ORF">F53441_968</name>
</gene>
<dbReference type="EMBL" id="JAADJG010000037">
    <property type="protein sequence ID" value="KAF4457053.1"/>
    <property type="molecule type" value="Genomic_DNA"/>
</dbReference>
<dbReference type="Gene3D" id="3.30.420.10">
    <property type="entry name" value="Ribonuclease H-like superfamily/Ribonuclease H"/>
    <property type="match status" value="1"/>
</dbReference>
<dbReference type="Proteomes" id="UP000605986">
    <property type="component" value="Unassembled WGS sequence"/>
</dbReference>
<feature type="compositionally biased region" description="Low complexity" evidence="1">
    <location>
        <begin position="8"/>
        <end position="19"/>
    </location>
</feature>
<sequence length="407" mass="46942">MRADKNIQTPPSQSFSPPTYTARTPLKRAGGRAQCSLNMPSGYKHGDTPKKAMVRGTISYLESQGLPVNKSAIFRHFDLSRSQGYAALSVPASKRNDPEWEETRGRPLKISEEDQQKMEKILWDDRYVSVNLNWHGLAKEAGVEVDVNPRTLHRTMGTLGYRRCLACPRTWVHKKAREKRVEYARRMLEAYPHPQDWRAIRFSIELHFGFGLDGKMRLIPRPGERFCETCAVTPEADWPRDLRKAHAWVSAGYGFKSDAVFYEDSTSPNCTGVMTMQEYKDHILEKTIKPWLVTTGPQSFILEEDCEAFAHGAASKVNLVQQWKDEHGLRYYYNCGDSPDLNPLDSLWPLRKQWNMDAPKDWEDETLQKMVRDAWAGFDMERLNVWVDFMPQRLQQVIESDGALVPW</sequence>
<reference evidence="2" key="1">
    <citation type="submission" date="2020-01" db="EMBL/GenBank/DDBJ databases">
        <title>Identification and distribution of gene clusters putatively required for synthesis of sphingolipid metabolism inhibitors in phylogenetically diverse species of the filamentous fungus Fusarium.</title>
        <authorList>
            <person name="Kim H.-S."/>
            <person name="Busman M."/>
            <person name="Brown D.W."/>
            <person name="Divon H."/>
            <person name="Uhlig S."/>
            <person name="Proctor R.H."/>
        </authorList>
    </citation>
    <scope>NUCLEOTIDE SEQUENCE</scope>
    <source>
        <strain evidence="2">NRRL 53441</strain>
    </source>
</reference>